<keyword evidence="6 13" id="KW-1133">Transmembrane helix</keyword>
<dbReference type="InterPro" id="IPR027027">
    <property type="entry name" value="GOSR2/Membrin/Bos1"/>
</dbReference>
<feature type="compositionally biased region" description="Basic and acidic residues" evidence="12">
    <location>
        <begin position="86"/>
        <end position="102"/>
    </location>
</feature>
<gene>
    <name evidence="14" type="ORF">BJ684DRAFT_11830</name>
</gene>
<evidence type="ECO:0000313" key="14">
    <source>
        <dbReference type="EMBL" id="RKP12213.1"/>
    </source>
</evidence>
<comment type="subcellular location">
    <subcellularLocation>
        <location evidence="1">Endoplasmic reticulum membrane</location>
        <topology evidence="1">Single-pass type IV membrane protein</topology>
    </subcellularLocation>
    <subcellularLocation>
        <location evidence="2">Golgi apparatus membrane</location>
        <topology evidence="2">Single-pass type IV membrane protein</topology>
    </subcellularLocation>
</comment>
<proteinExistence type="inferred from homology"/>
<organism evidence="14 15">
    <name type="scientific">Piptocephalis cylindrospora</name>
    <dbReference type="NCBI Taxonomy" id="1907219"/>
    <lineage>
        <taxon>Eukaryota</taxon>
        <taxon>Fungi</taxon>
        <taxon>Fungi incertae sedis</taxon>
        <taxon>Zoopagomycota</taxon>
        <taxon>Zoopagomycotina</taxon>
        <taxon>Zoopagomycetes</taxon>
        <taxon>Zoopagales</taxon>
        <taxon>Piptocephalidaceae</taxon>
        <taxon>Piptocephalis</taxon>
    </lineage>
</organism>
<evidence type="ECO:0000256" key="4">
    <source>
        <dbReference type="ARBA" id="ARBA00022692"/>
    </source>
</evidence>
<dbReference type="OrthoDB" id="158360at2759"/>
<evidence type="ECO:0000256" key="9">
    <source>
        <dbReference type="ARBA" id="ARBA00037983"/>
    </source>
</evidence>
<dbReference type="GO" id="GO:0031201">
    <property type="term" value="C:SNARE complex"/>
    <property type="evidence" value="ECO:0007669"/>
    <property type="project" value="TreeGrafter"/>
</dbReference>
<dbReference type="GO" id="GO:0015031">
    <property type="term" value="P:protein transport"/>
    <property type="evidence" value="ECO:0007669"/>
    <property type="project" value="UniProtKB-KW"/>
</dbReference>
<evidence type="ECO:0000256" key="11">
    <source>
        <dbReference type="PIRNR" id="PIRNR028865"/>
    </source>
</evidence>
<sequence length="217" mass="24695">MNSVYNQAVKQMSFLRQSVDGVDMGTVPMEEGEARASEASERLGEIIKEYESLAKREIIATKQKMAEARVEKLRNGRAEQLERLRRAKDRQGQRAHQAEERNQLFQAPQTYGEGGESTVISMGEVDHQARERAFADATESQLDDFLAQGRAALNNLVEQRSMLKGAQRRVLDAANTLGLSRNVIQYIERRSTQDKYIFFAGLFTCIFLMWATIHYLT</sequence>
<dbReference type="AlphaFoldDB" id="A0A4P9Y0C9"/>
<keyword evidence="7" id="KW-0333">Golgi apparatus</keyword>
<dbReference type="CDD" id="cd15863">
    <property type="entry name" value="SNARE_GS27"/>
    <property type="match status" value="1"/>
</dbReference>
<evidence type="ECO:0000256" key="12">
    <source>
        <dbReference type="SAM" id="MobiDB-lite"/>
    </source>
</evidence>
<protein>
    <recommendedName>
        <fullName evidence="10 11">Protein transport protein BOS1</fullName>
    </recommendedName>
</protein>
<dbReference type="Pfam" id="PF12352">
    <property type="entry name" value="V-SNARE_C"/>
    <property type="match status" value="1"/>
</dbReference>
<comment type="function">
    <text evidence="11">SNARE required for protein transport between the ER and the Golgi complex.</text>
</comment>
<dbReference type="GO" id="GO:0000139">
    <property type="term" value="C:Golgi membrane"/>
    <property type="evidence" value="ECO:0007669"/>
    <property type="project" value="UniProtKB-SubCell"/>
</dbReference>
<dbReference type="PANTHER" id="PTHR21230">
    <property type="entry name" value="VESICLE TRANSPORT V-SNARE PROTEIN VTI1-RELATED"/>
    <property type="match status" value="1"/>
</dbReference>
<evidence type="ECO:0000256" key="13">
    <source>
        <dbReference type="SAM" id="Phobius"/>
    </source>
</evidence>
<keyword evidence="3 11" id="KW-0813">Transport</keyword>
<evidence type="ECO:0000256" key="6">
    <source>
        <dbReference type="ARBA" id="ARBA00022989"/>
    </source>
</evidence>
<evidence type="ECO:0000256" key="2">
    <source>
        <dbReference type="ARBA" id="ARBA00004409"/>
    </source>
</evidence>
<dbReference type="GO" id="GO:0012507">
    <property type="term" value="C:ER to Golgi transport vesicle membrane"/>
    <property type="evidence" value="ECO:0007669"/>
    <property type="project" value="TreeGrafter"/>
</dbReference>
<dbReference type="Proteomes" id="UP000267251">
    <property type="component" value="Unassembled WGS sequence"/>
</dbReference>
<dbReference type="PIRSF" id="PIRSF028865">
    <property type="entry name" value="Membrin-2"/>
    <property type="match status" value="1"/>
</dbReference>
<accession>A0A4P9Y0C9</accession>
<dbReference type="GO" id="GO:0005789">
    <property type="term" value="C:endoplasmic reticulum membrane"/>
    <property type="evidence" value="ECO:0007669"/>
    <property type="project" value="UniProtKB-SubCell"/>
</dbReference>
<name>A0A4P9Y0C9_9FUNG</name>
<evidence type="ECO:0000256" key="1">
    <source>
        <dbReference type="ARBA" id="ARBA00004163"/>
    </source>
</evidence>
<dbReference type="GO" id="GO:0000149">
    <property type="term" value="F:SNARE binding"/>
    <property type="evidence" value="ECO:0007669"/>
    <property type="project" value="TreeGrafter"/>
</dbReference>
<feature type="transmembrane region" description="Helical" evidence="13">
    <location>
        <begin position="196"/>
        <end position="216"/>
    </location>
</feature>
<evidence type="ECO:0000256" key="8">
    <source>
        <dbReference type="ARBA" id="ARBA00023136"/>
    </source>
</evidence>
<dbReference type="GO" id="GO:0006906">
    <property type="term" value="P:vesicle fusion"/>
    <property type="evidence" value="ECO:0007669"/>
    <property type="project" value="TreeGrafter"/>
</dbReference>
<evidence type="ECO:0000313" key="15">
    <source>
        <dbReference type="Proteomes" id="UP000267251"/>
    </source>
</evidence>
<evidence type="ECO:0000256" key="7">
    <source>
        <dbReference type="ARBA" id="ARBA00023034"/>
    </source>
</evidence>
<keyword evidence="15" id="KW-1185">Reference proteome</keyword>
<keyword evidence="5 11" id="KW-0653">Protein transport</keyword>
<keyword evidence="8 11" id="KW-0472">Membrane</keyword>
<comment type="similarity">
    <text evidence="9 11">Belongs to the BOS1 family.</text>
</comment>
<dbReference type="GO" id="GO:0006888">
    <property type="term" value="P:endoplasmic reticulum to Golgi vesicle-mediated transport"/>
    <property type="evidence" value="ECO:0007669"/>
    <property type="project" value="TreeGrafter"/>
</dbReference>
<feature type="region of interest" description="Disordered" evidence="12">
    <location>
        <begin position="86"/>
        <end position="115"/>
    </location>
</feature>
<keyword evidence="4 13" id="KW-0812">Transmembrane</keyword>
<evidence type="ECO:0000256" key="3">
    <source>
        <dbReference type="ARBA" id="ARBA00022448"/>
    </source>
</evidence>
<dbReference type="EMBL" id="KZ988429">
    <property type="protein sequence ID" value="RKP12213.1"/>
    <property type="molecule type" value="Genomic_DNA"/>
</dbReference>
<evidence type="ECO:0000256" key="10">
    <source>
        <dbReference type="ARBA" id="ARBA00040957"/>
    </source>
</evidence>
<dbReference type="GO" id="GO:0031902">
    <property type="term" value="C:late endosome membrane"/>
    <property type="evidence" value="ECO:0007669"/>
    <property type="project" value="TreeGrafter"/>
</dbReference>
<dbReference type="PANTHER" id="PTHR21230:SF1">
    <property type="entry name" value="GOLGI SNAP RECEPTOR COMPLEX MEMBER 2"/>
    <property type="match status" value="1"/>
</dbReference>
<dbReference type="GO" id="GO:0005484">
    <property type="term" value="F:SNAP receptor activity"/>
    <property type="evidence" value="ECO:0007669"/>
    <property type="project" value="InterPro"/>
</dbReference>
<reference evidence="15" key="1">
    <citation type="journal article" date="2018" name="Nat. Microbiol.">
        <title>Leveraging single-cell genomics to expand the fungal tree of life.</title>
        <authorList>
            <person name="Ahrendt S.R."/>
            <person name="Quandt C.A."/>
            <person name="Ciobanu D."/>
            <person name="Clum A."/>
            <person name="Salamov A."/>
            <person name="Andreopoulos B."/>
            <person name="Cheng J.F."/>
            <person name="Woyke T."/>
            <person name="Pelin A."/>
            <person name="Henrissat B."/>
            <person name="Reynolds N.K."/>
            <person name="Benny G.L."/>
            <person name="Smith M.E."/>
            <person name="James T.Y."/>
            <person name="Grigoriev I.V."/>
        </authorList>
    </citation>
    <scope>NUCLEOTIDE SEQUENCE [LARGE SCALE GENOMIC DNA]</scope>
</reference>
<evidence type="ECO:0000256" key="5">
    <source>
        <dbReference type="ARBA" id="ARBA00022927"/>
    </source>
</evidence>